<dbReference type="SUPFAM" id="SSF57716">
    <property type="entry name" value="Glucocorticoid receptor-like (DNA-binding domain)"/>
    <property type="match status" value="1"/>
</dbReference>
<keyword evidence="1" id="KW-0479">Metal-binding</keyword>
<name>A0ABR3IK83_LOXSC</name>
<dbReference type="InterPro" id="IPR038441">
    <property type="entry name" value="THAP_Znf_sf"/>
</dbReference>
<evidence type="ECO:0000256" key="5">
    <source>
        <dbReference type="PROSITE-ProRule" id="PRU00309"/>
    </source>
</evidence>
<dbReference type="EMBL" id="JBEUOH010000002">
    <property type="protein sequence ID" value="KAL0901481.1"/>
    <property type="molecule type" value="Genomic_DNA"/>
</dbReference>
<evidence type="ECO:0000256" key="1">
    <source>
        <dbReference type="ARBA" id="ARBA00022723"/>
    </source>
</evidence>
<evidence type="ECO:0000256" key="3">
    <source>
        <dbReference type="ARBA" id="ARBA00022833"/>
    </source>
</evidence>
<gene>
    <name evidence="7" type="ORF">ABMA27_006726</name>
</gene>
<keyword evidence="3" id="KW-0862">Zinc</keyword>
<proteinExistence type="predicted"/>
<accession>A0ABR3IK83</accession>
<protein>
    <recommendedName>
        <fullName evidence="6">THAP-type domain-containing protein</fullName>
    </recommendedName>
</protein>
<keyword evidence="2 5" id="KW-0863">Zinc-finger</keyword>
<evidence type="ECO:0000256" key="2">
    <source>
        <dbReference type="ARBA" id="ARBA00022771"/>
    </source>
</evidence>
<evidence type="ECO:0000259" key="6">
    <source>
        <dbReference type="PROSITE" id="PS50950"/>
    </source>
</evidence>
<reference evidence="7 8" key="1">
    <citation type="submission" date="2024-06" db="EMBL/GenBank/DDBJ databases">
        <title>A chromosome-level genome assembly of beet webworm, Loxostege sticticalis.</title>
        <authorList>
            <person name="Zhang Y."/>
        </authorList>
    </citation>
    <scope>NUCLEOTIDE SEQUENCE [LARGE SCALE GENOMIC DNA]</scope>
    <source>
        <strain evidence="7">AQ026</strain>
        <tissue evidence="7">Whole body</tissue>
    </source>
</reference>
<dbReference type="PROSITE" id="PS50950">
    <property type="entry name" value="ZF_THAP"/>
    <property type="match status" value="1"/>
</dbReference>
<sequence>MPSCVVKWCKNNTTSQKKCLGITFHRFPTGNEPWKDDWTRIIKKCRGQEDWSASKSCVVCSIHFDQNDLYTTSKGRRRLVTYATRIKLFMQHPIVNSQATEQKISCSRNVKEELIKEQSKSLMSHSNSSFNEKFHIKVDCSLRHYKSIWSSQLRSCVAAFSRYSRLKLLKKKGILNHLHMYASGVHGHKQLGNEENRRGRHSGLCIILGRSCKND</sequence>
<keyword evidence="8" id="KW-1185">Reference proteome</keyword>
<evidence type="ECO:0000256" key="4">
    <source>
        <dbReference type="ARBA" id="ARBA00023125"/>
    </source>
</evidence>
<dbReference type="InterPro" id="IPR006612">
    <property type="entry name" value="THAP_Znf"/>
</dbReference>
<evidence type="ECO:0000313" key="8">
    <source>
        <dbReference type="Proteomes" id="UP001549920"/>
    </source>
</evidence>
<evidence type="ECO:0000313" key="7">
    <source>
        <dbReference type="EMBL" id="KAL0901481.1"/>
    </source>
</evidence>
<organism evidence="7 8">
    <name type="scientific">Loxostege sticticalis</name>
    <name type="common">Beet webworm moth</name>
    <dbReference type="NCBI Taxonomy" id="481309"/>
    <lineage>
        <taxon>Eukaryota</taxon>
        <taxon>Metazoa</taxon>
        <taxon>Ecdysozoa</taxon>
        <taxon>Arthropoda</taxon>
        <taxon>Hexapoda</taxon>
        <taxon>Insecta</taxon>
        <taxon>Pterygota</taxon>
        <taxon>Neoptera</taxon>
        <taxon>Endopterygota</taxon>
        <taxon>Lepidoptera</taxon>
        <taxon>Glossata</taxon>
        <taxon>Ditrysia</taxon>
        <taxon>Pyraloidea</taxon>
        <taxon>Crambidae</taxon>
        <taxon>Pyraustinae</taxon>
        <taxon>Loxostege</taxon>
    </lineage>
</organism>
<keyword evidence="4 5" id="KW-0238">DNA-binding</keyword>
<dbReference type="Gene3D" id="6.20.210.20">
    <property type="entry name" value="THAP domain"/>
    <property type="match status" value="1"/>
</dbReference>
<dbReference type="Proteomes" id="UP001549920">
    <property type="component" value="Unassembled WGS sequence"/>
</dbReference>
<feature type="domain" description="THAP-type" evidence="6">
    <location>
        <begin position="1"/>
        <end position="88"/>
    </location>
</feature>
<comment type="caution">
    <text evidence="7">The sequence shown here is derived from an EMBL/GenBank/DDBJ whole genome shotgun (WGS) entry which is preliminary data.</text>
</comment>
<dbReference type="Pfam" id="PF05485">
    <property type="entry name" value="THAP"/>
    <property type="match status" value="1"/>
</dbReference>